<proteinExistence type="predicted"/>
<gene>
    <name evidence="2" type="ORF">CY34DRAFT_94732</name>
</gene>
<dbReference type="EMBL" id="KN835547">
    <property type="protein sequence ID" value="KIK36240.1"/>
    <property type="molecule type" value="Genomic_DNA"/>
</dbReference>
<dbReference type="OrthoDB" id="3058553at2759"/>
<organism evidence="2 3">
    <name type="scientific">Suillus luteus UH-Slu-Lm8-n1</name>
    <dbReference type="NCBI Taxonomy" id="930992"/>
    <lineage>
        <taxon>Eukaryota</taxon>
        <taxon>Fungi</taxon>
        <taxon>Dikarya</taxon>
        <taxon>Basidiomycota</taxon>
        <taxon>Agaricomycotina</taxon>
        <taxon>Agaricomycetes</taxon>
        <taxon>Agaricomycetidae</taxon>
        <taxon>Boletales</taxon>
        <taxon>Suillineae</taxon>
        <taxon>Suillaceae</taxon>
        <taxon>Suillus</taxon>
    </lineage>
</organism>
<feature type="region of interest" description="Disordered" evidence="1">
    <location>
        <begin position="20"/>
        <end position="41"/>
    </location>
</feature>
<evidence type="ECO:0000313" key="3">
    <source>
        <dbReference type="Proteomes" id="UP000054485"/>
    </source>
</evidence>
<dbReference type="InParanoid" id="A0A0C9ZFK8"/>
<name>A0A0C9ZFK8_9AGAM</name>
<dbReference type="AlphaFoldDB" id="A0A0C9ZFK8"/>
<keyword evidence="3" id="KW-1185">Reference proteome</keyword>
<accession>A0A0C9ZFK8</accession>
<dbReference type="InterPro" id="IPR012337">
    <property type="entry name" value="RNaseH-like_sf"/>
</dbReference>
<reference evidence="3" key="2">
    <citation type="submission" date="2015-01" db="EMBL/GenBank/DDBJ databases">
        <title>Evolutionary Origins and Diversification of the Mycorrhizal Mutualists.</title>
        <authorList>
            <consortium name="DOE Joint Genome Institute"/>
            <consortium name="Mycorrhizal Genomics Consortium"/>
            <person name="Kohler A."/>
            <person name="Kuo A."/>
            <person name="Nagy L.G."/>
            <person name="Floudas D."/>
            <person name="Copeland A."/>
            <person name="Barry K.W."/>
            <person name="Cichocki N."/>
            <person name="Veneault-Fourrey C."/>
            <person name="LaButti K."/>
            <person name="Lindquist E.A."/>
            <person name="Lipzen A."/>
            <person name="Lundell T."/>
            <person name="Morin E."/>
            <person name="Murat C."/>
            <person name="Riley R."/>
            <person name="Ohm R."/>
            <person name="Sun H."/>
            <person name="Tunlid A."/>
            <person name="Henrissat B."/>
            <person name="Grigoriev I.V."/>
            <person name="Hibbett D.S."/>
            <person name="Martin F."/>
        </authorList>
    </citation>
    <scope>NUCLEOTIDE SEQUENCE [LARGE SCALE GENOMIC DNA]</scope>
    <source>
        <strain evidence="3">UH-Slu-Lm8-n1</strain>
    </source>
</reference>
<sequence length="115" mass="13054">MEHALHLAAKHFVEEVAPTPASVLHKKAAQAEAEDDEDKESVEFEVGNTVGKALAFVAQVQKSPQARVFLQKCCTEVNEPPLELLRWVRTRWASLFNMLERVFQLRKVSRLLLTT</sequence>
<protein>
    <submittedName>
        <fullName evidence="2">Uncharacterized protein</fullName>
    </submittedName>
</protein>
<dbReference type="HOGENOM" id="CLU_147537_0_0_1"/>
<dbReference type="Proteomes" id="UP000054485">
    <property type="component" value="Unassembled WGS sequence"/>
</dbReference>
<dbReference type="SUPFAM" id="SSF53098">
    <property type="entry name" value="Ribonuclease H-like"/>
    <property type="match status" value="1"/>
</dbReference>
<evidence type="ECO:0000256" key="1">
    <source>
        <dbReference type="SAM" id="MobiDB-lite"/>
    </source>
</evidence>
<reference evidence="2 3" key="1">
    <citation type="submission" date="2014-04" db="EMBL/GenBank/DDBJ databases">
        <authorList>
            <consortium name="DOE Joint Genome Institute"/>
            <person name="Kuo A."/>
            <person name="Ruytinx J."/>
            <person name="Rineau F."/>
            <person name="Colpaert J."/>
            <person name="Kohler A."/>
            <person name="Nagy L.G."/>
            <person name="Floudas D."/>
            <person name="Copeland A."/>
            <person name="Barry K.W."/>
            <person name="Cichocki N."/>
            <person name="Veneault-Fourrey C."/>
            <person name="LaButti K."/>
            <person name="Lindquist E.A."/>
            <person name="Lipzen A."/>
            <person name="Lundell T."/>
            <person name="Morin E."/>
            <person name="Murat C."/>
            <person name="Sun H."/>
            <person name="Tunlid A."/>
            <person name="Henrissat B."/>
            <person name="Grigoriev I.V."/>
            <person name="Hibbett D.S."/>
            <person name="Martin F."/>
            <person name="Nordberg H.P."/>
            <person name="Cantor M.N."/>
            <person name="Hua S.X."/>
        </authorList>
    </citation>
    <scope>NUCLEOTIDE SEQUENCE [LARGE SCALE GENOMIC DNA]</scope>
    <source>
        <strain evidence="2 3">UH-Slu-Lm8-n1</strain>
    </source>
</reference>
<dbReference type="STRING" id="930992.A0A0C9ZFK8"/>
<evidence type="ECO:0000313" key="2">
    <source>
        <dbReference type="EMBL" id="KIK36240.1"/>
    </source>
</evidence>